<keyword evidence="8 12" id="KW-0067">ATP-binding</keyword>
<dbReference type="GO" id="GO:0003677">
    <property type="term" value="F:DNA binding"/>
    <property type="evidence" value="ECO:0007669"/>
    <property type="project" value="UniProtKB-UniRule"/>
</dbReference>
<feature type="binding site" evidence="12">
    <location>
        <position position="523"/>
    </location>
    <ligand>
        <name>Zn(2+)</name>
        <dbReference type="ChEBI" id="CHEBI:29105"/>
        <label>1</label>
    </ligand>
</feature>
<keyword evidence="3 12" id="KW-0479">Metal-binding</keyword>
<dbReference type="Pfam" id="PF00270">
    <property type="entry name" value="DEAD"/>
    <property type="match status" value="1"/>
</dbReference>
<keyword evidence="6 12" id="KW-0347">Helicase</keyword>
<name>A0A7G9B7R8_9FIRM</name>
<dbReference type="GO" id="GO:0006269">
    <property type="term" value="P:DNA replication, synthesis of primer"/>
    <property type="evidence" value="ECO:0007669"/>
    <property type="project" value="UniProtKB-KW"/>
</dbReference>
<keyword evidence="9 12" id="KW-0238">DNA-binding</keyword>
<dbReference type="SMART" id="SM00487">
    <property type="entry name" value="DEXDc"/>
    <property type="match status" value="1"/>
</dbReference>
<dbReference type="Gene3D" id="3.40.50.300">
    <property type="entry name" value="P-loop containing nucleotide triphosphate hydrolases"/>
    <property type="match status" value="2"/>
</dbReference>
<evidence type="ECO:0000256" key="2">
    <source>
        <dbReference type="ARBA" id="ARBA00022705"/>
    </source>
</evidence>
<dbReference type="Pfam" id="PF17764">
    <property type="entry name" value="PriA_3primeBD"/>
    <property type="match status" value="1"/>
</dbReference>
<dbReference type="CDD" id="cd18804">
    <property type="entry name" value="SF2_C_priA"/>
    <property type="match status" value="1"/>
</dbReference>
<dbReference type="GO" id="GO:1990077">
    <property type="term" value="C:primosome complex"/>
    <property type="evidence" value="ECO:0007669"/>
    <property type="project" value="UniProtKB-UniRule"/>
</dbReference>
<dbReference type="HAMAP" id="MF_00983">
    <property type="entry name" value="PriA"/>
    <property type="match status" value="1"/>
</dbReference>
<evidence type="ECO:0000256" key="12">
    <source>
        <dbReference type="HAMAP-Rule" id="MF_00983"/>
    </source>
</evidence>
<dbReference type="GO" id="GO:0006270">
    <property type="term" value="P:DNA replication initiation"/>
    <property type="evidence" value="ECO:0007669"/>
    <property type="project" value="TreeGrafter"/>
</dbReference>
<dbReference type="PROSITE" id="PS51192">
    <property type="entry name" value="HELICASE_ATP_BIND_1"/>
    <property type="match status" value="1"/>
</dbReference>
<dbReference type="EMBL" id="CP060490">
    <property type="protein sequence ID" value="QNL45599.1"/>
    <property type="molecule type" value="Genomic_DNA"/>
</dbReference>
<dbReference type="CDD" id="cd17929">
    <property type="entry name" value="DEXHc_priA"/>
    <property type="match status" value="1"/>
</dbReference>
<evidence type="ECO:0000259" key="13">
    <source>
        <dbReference type="PROSITE" id="PS51192"/>
    </source>
</evidence>
<feature type="binding site" evidence="12">
    <location>
        <position position="532"/>
    </location>
    <ligand>
        <name>Zn(2+)</name>
        <dbReference type="ChEBI" id="CHEBI:29105"/>
        <label>2</label>
    </ligand>
</feature>
<feature type="binding site" evidence="12">
    <location>
        <position position="563"/>
    </location>
    <ligand>
        <name>Zn(2+)</name>
        <dbReference type="ChEBI" id="CHEBI:29105"/>
        <label>1</label>
    </ligand>
</feature>
<evidence type="ECO:0000259" key="14">
    <source>
        <dbReference type="PROSITE" id="PS51194"/>
    </source>
</evidence>
<dbReference type="GO" id="GO:0008270">
    <property type="term" value="F:zinc ion binding"/>
    <property type="evidence" value="ECO:0007669"/>
    <property type="project" value="UniProtKB-UniRule"/>
</dbReference>
<keyword evidence="5 12" id="KW-0378">Hydrolase</keyword>
<proteinExistence type="inferred from homology"/>
<dbReference type="PROSITE" id="PS51194">
    <property type="entry name" value="HELICASE_CTER"/>
    <property type="match status" value="1"/>
</dbReference>
<dbReference type="NCBIfam" id="TIGR00595">
    <property type="entry name" value="priA"/>
    <property type="match status" value="1"/>
</dbReference>
<keyword evidence="2 12" id="KW-0235">DNA replication</keyword>
<comment type="similarity">
    <text evidence="12">Belongs to the helicase family. PriA subfamily.</text>
</comment>
<dbReference type="InterPro" id="IPR040498">
    <property type="entry name" value="PriA_CRR"/>
</dbReference>
<dbReference type="GO" id="GO:0043138">
    <property type="term" value="F:3'-5' DNA helicase activity"/>
    <property type="evidence" value="ECO:0007669"/>
    <property type="project" value="UniProtKB-EC"/>
</dbReference>
<dbReference type="KEGG" id="ohi:H8790_06260"/>
<evidence type="ECO:0000256" key="10">
    <source>
        <dbReference type="ARBA" id="ARBA00023235"/>
    </source>
</evidence>
<dbReference type="PANTHER" id="PTHR30580">
    <property type="entry name" value="PRIMOSOMAL PROTEIN N"/>
    <property type="match status" value="1"/>
</dbReference>
<dbReference type="RefSeq" id="WP_187334027.1">
    <property type="nucleotide sequence ID" value="NZ_CP060490.1"/>
</dbReference>
<evidence type="ECO:0000256" key="4">
    <source>
        <dbReference type="ARBA" id="ARBA00022741"/>
    </source>
</evidence>
<dbReference type="Gene3D" id="3.40.1440.60">
    <property type="entry name" value="PriA, 3(prime) DNA-binding domain"/>
    <property type="match status" value="1"/>
</dbReference>
<dbReference type="GO" id="GO:0016787">
    <property type="term" value="F:hydrolase activity"/>
    <property type="evidence" value="ECO:0007669"/>
    <property type="project" value="UniProtKB-KW"/>
</dbReference>
<evidence type="ECO:0000313" key="16">
    <source>
        <dbReference type="Proteomes" id="UP000515960"/>
    </source>
</evidence>
<sequence length="819" mass="91260">METANIAKLAVAAAPYAIDKPYDYLIPEGMEVSVGVRVSVPFGRGNRRSEGVVLAIGEGEKFPGLKQILSVLDRESVLDRQEIDLALWMRQRYFCTLYDAVKTILPAGLWYQFREVYRLAPGIEYTAAYAAVQEIPACAEMLQLLFAKGGSAELSEMKEVCGEGCVSALKTLTGKGVVVCESRAQRKIGDKTRRMVELALSAEEAMEIAESRRRAAPVRYEAIRLLCSAGRISASELCYFTGASSQTLRALEKAGVVRFSQEETLRVPEIAQSGEAAPIVLNEEQEEAYRGLLSLMEGGRAEAALLHGVTGSGKTQVYIRLVQEALRSGKNAIVLVPEIILTPQMMERFSSYFGAEVAMLHSALRLSERYDQWKRIRRGEVRVVLGTRSAIFAPLRNLGLIVMDEEQESSYQSENPPRYHTRDVAKFRCAQDGALLLLGSATPSVESAHWAREGVYHHFFLRRRYNEKSLPRVMLADLKDEVRSGNSGVISALLRREIEQNLQRGEQSILFLNRRGNSRMLLCGECGFVPECPRCSTALTYHSANGRLMCHYCGHSEKANETCPMCGGIMKRVGVGTQKVEEELRALFPGVGLLRMDADTASGEHETLLSRFEREKIPILLGTQMVAKGLDFENVTLVGVLAADLSLYVDNYHAAERTFSLLTQVVGRAGRGEKTGRAVIQTYTPGNEVIVSAAEQDYDRFFESEIRMRRIRRYPPFADLFTCTISGTDETAVLRAAVRLREELKLESQQEPIRSSDPEVLGPAPAPVVKVDNRYRYRILWVGKNDKATRALLSYTLKKFALDRQNRGISVFVDCNALE</sequence>
<dbReference type="Proteomes" id="UP000515960">
    <property type="component" value="Chromosome"/>
</dbReference>
<dbReference type="PANTHER" id="PTHR30580:SF0">
    <property type="entry name" value="PRIMOSOMAL PROTEIN N"/>
    <property type="match status" value="1"/>
</dbReference>
<evidence type="ECO:0000256" key="8">
    <source>
        <dbReference type="ARBA" id="ARBA00022840"/>
    </source>
</evidence>
<dbReference type="SMART" id="SM00490">
    <property type="entry name" value="HELICc"/>
    <property type="match status" value="1"/>
</dbReference>
<dbReference type="GO" id="GO:0005524">
    <property type="term" value="F:ATP binding"/>
    <property type="evidence" value="ECO:0007669"/>
    <property type="project" value="UniProtKB-UniRule"/>
</dbReference>
<keyword evidence="4 12" id="KW-0547">Nucleotide-binding</keyword>
<dbReference type="FunFam" id="3.40.50.300:FF:000489">
    <property type="entry name" value="Primosome assembly protein PriA"/>
    <property type="match status" value="1"/>
</dbReference>
<evidence type="ECO:0000256" key="3">
    <source>
        <dbReference type="ARBA" id="ARBA00022723"/>
    </source>
</evidence>
<evidence type="ECO:0000313" key="15">
    <source>
        <dbReference type="EMBL" id="QNL45599.1"/>
    </source>
</evidence>
<feature type="binding site" evidence="12">
    <location>
        <position position="566"/>
    </location>
    <ligand>
        <name>Zn(2+)</name>
        <dbReference type="ChEBI" id="CHEBI:29105"/>
        <label>1</label>
    </ligand>
</feature>
<dbReference type="GO" id="GO:0006310">
    <property type="term" value="P:DNA recombination"/>
    <property type="evidence" value="ECO:0007669"/>
    <property type="project" value="InterPro"/>
</dbReference>
<organism evidence="15 16">
    <name type="scientific">Oscillibacter hominis</name>
    <dbReference type="NCBI Taxonomy" id="2763056"/>
    <lineage>
        <taxon>Bacteria</taxon>
        <taxon>Bacillati</taxon>
        <taxon>Bacillota</taxon>
        <taxon>Clostridia</taxon>
        <taxon>Eubacteriales</taxon>
        <taxon>Oscillospiraceae</taxon>
        <taxon>Oscillibacter</taxon>
    </lineage>
</organism>
<evidence type="ECO:0000256" key="7">
    <source>
        <dbReference type="ARBA" id="ARBA00022833"/>
    </source>
</evidence>
<accession>A0A7G9B7R8</accession>
<evidence type="ECO:0000256" key="1">
    <source>
        <dbReference type="ARBA" id="ARBA00022515"/>
    </source>
</evidence>
<feature type="domain" description="Helicase C-terminal" evidence="14">
    <location>
        <begin position="504"/>
        <end position="709"/>
    </location>
</feature>
<dbReference type="InterPro" id="IPR001650">
    <property type="entry name" value="Helicase_C-like"/>
</dbReference>
<keyword evidence="10 12" id="KW-0413">Isomerase</keyword>
<dbReference type="AlphaFoldDB" id="A0A7G9B7R8"/>
<dbReference type="InterPro" id="IPR041236">
    <property type="entry name" value="PriA_C"/>
</dbReference>
<dbReference type="Pfam" id="PF00271">
    <property type="entry name" value="Helicase_C"/>
    <property type="match status" value="1"/>
</dbReference>
<evidence type="ECO:0000256" key="6">
    <source>
        <dbReference type="ARBA" id="ARBA00022806"/>
    </source>
</evidence>
<feature type="binding site" evidence="12">
    <location>
        <position position="550"/>
    </location>
    <ligand>
        <name>Zn(2+)</name>
        <dbReference type="ChEBI" id="CHEBI:29105"/>
        <label>2</label>
    </ligand>
</feature>
<dbReference type="InterPro" id="IPR042115">
    <property type="entry name" value="PriA_3primeBD_sf"/>
</dbReference>
<comment type="function">
    <text evidence="12">Initiates the restart of stalled replication forks, which reloads the replicative helicase on sites other than the origin of replication. Recognizes and binds to abandoned replication forks and remodels them to uncover a helicase loading site. Promotes assembly of the primosome at these replication forks.</text>
</comment>
<comment type="catalytic activity">
    <reaction evidence="12">
        <text>Couples ATP hydrolysis with the unwinding of duplex DNA by translocating in the 3'-5' direction.</text>
        <dbReference type="EC" id="5.6.2.4"/>
    </reaction>
</comment>
<dbReference type="InterPro" id="IPR011545">
    <property type="entry name" value="DEAD/DEAH_box_helicase_dom"/>
</dbReference>
<dbReference type="Pfam" id="PF18074">
    <property type="entry name" value="PriA_C"/>
    <property type="match status" value="1"/>
</dbReference>
<dbReference type="InterPro" id="IPR027417">
    <property type="entry name" value="P-loop_NTPase"/>
</dbReference>
<dbReference type="GO" id="GO:0006302">
    <property type="term" value="P:double-strand break repair"/>
    <property type="evidence" value="ECO:0007669"/>
    <property type="project" value="InterPro"/>
</dbReference>
<evidence type="ECO:0000256" key="11">
    <source>
        <dbReference type="ARBA" id="ARBA00048988"/>
    </source>
</evidence>
<dbReference type="SUPFAM" id="SSF52540">
    <property type="entry name" value="P-loop containing nucleoside triphosphate hydrolases"/>
    <property type="match status" value="1"/>
</dbReference>
<dbReference type="InterPro" id="IPR005259">
    <property type="entry name" value="PriA"/>
</dbReference>
<gene>
    <name evidence="12 15" type="primary">priA</name>
    <name evidence="15" type="ORF">H8790_06260</name>
</gene>
<feature type="binding site" evidence="12">
    <location>
        <position position="535"/>
    </location>
    <ligand>
        <name>Zn(2+)</name>
        <dbReference type="ChEBI" id="CHEBI:29105"/>
        <label>2</label>
    </ligand>
</feature>
<feature type="binding site" evidence="12">
    <location>
        <position position="553"/>
    </location>
    <ligand>
        <name>Zn(2+)</name>
        <dbReference type="ChEBI" id="CHEBI:29105"/>
        <label>2</label>
    </ligand>
</feature>
<keyword evidence="16" id="KW-1185">Reference proteome</keyword>
<comment type="subunit">
    <text evidence="12">Component of the replication restart primosome.</text>
</comment>
<evidence type="ECO:0000256" key="9">
    <source>
        <dbReference type="ARBA" id="ARBA00023125"/>
    </source>
</evidence>
<reference evidence="15 16" key="1">
    <citation type="submission" date="2020-08" db="EMBL/GenBank/DDBJ databases">
        <authorList>
            <person name="Liu C."/>
            <person name="Sun Q."/>
        </authorList>
    </citation>
    <scope>NUCLEOTIDE SEQUENCE [LARGE SCALE GENOMIC DNA]</scope>
    <source>
        <strain evidence="15 16">NSJ-62</strain>
    </source>
</reference>
<comment type="cofactor">
    <cofactor evidence="12">
        <name>Zn(2+)</name>
        <dbReference type="ChEBI" id="CHEBI:29105"/>
    </cofactor>
    <text evidence="12">Binds 2 zinc ions per subunit.</text>
</comment>
<feature type="domain" description="Helicase ATP-binding" evidence="13">
    <location>
        <begin position="295"/>
        <end position="461"/>
    </location>
</feature>
<feature type="binding site" evidence="12">
    <location>
        <position position="526"/>
    </location>
    <ligand>
        <name>Zn(2+)</name>
        <dbReference type="ChEBI" id="CHEBI:29105"/>
        <label>1</label>
    </ligand>
</feature>
<keyword evidence="1 12" id="KW-0639">Primosome</keyword>
<dbReference type="InterPro" id="IPR041222">
    <property type="entry name" value="PriA_3primeBD"/>
</dbReference>
<evidence type="ECO:0000256" key="5">
    <source>
        <dbReference type="ARBA" id="ARBA00022801"/>
    </source>
</evidence>
<dbReference type="InterPro" id="IPR014001">
    <property type="entry name" value="Helicase_ATP-bd"/>
</dbReference>
<dbReference type="Pfam" id="PF18319">
    <property type="entry name" value="Zn_ribbon_PriA"/>
    <property type="match status" value="1"/>
</dbReference>
<dbReference type="EC" id="5.6.2.4" evidence="12"/>
<keyword evidence="7 12" id="KW-0862">Zinc</keyword>
<protein>
    <recommendedName>
        <fullName evidence="12">Replication restart protein PriA</fullName>
    </recommendedName>
    <alternativeName>
        <fullName evidence="12">ATP-dependent DNA helicase PriA</fullName>
        <ecNumber evidence="12">5.6.2.4</ecNumber>
    </alternativeName>
    <alternativeName>
        <fullName evidence="12">DNA 3'-5' helicase PriA</fullName>
    </alternativeName>
</protein>
<comment type="catalytic activity">
    <reaction evidence="11 12">
        <text>ATP + H2O = ADP + phosphate + H(+)</text>
        <dbReference type="Rhea" id="RHEA:13065"/>
        <dbReference type="ChEBI" id="CHEBI:15377"/>
        <dbReference type="ChEBI" id="CHEBI:15378"/>
        <dbReference type="ChEBI" id="CHEBI:30616"/>
        <dbReference type="ChEBI" id="CHEBI:43474"/>
        <dbReference type="ChEBI" id="CHEBI:456216"/>
        <dbReference type="EC" id="5.6.2.4"/>
    </reaction>
</comment>